<dbReference type="PROSITE" id="PS50885">
    <property type="entry name" value="HAMP"/>
    <property type="match status" value="1"/>
</dbReference>
<dbReference type="CDD" id="cd06225">
    <property type="entry name" value="HAMP"/>
    <property type="match status" value="1"/>
</dbReference>
<evidence type="ECO:0000256" key="1">
    <source>
        <dbReference type="ARBA" id="ARBA00000085"/>
    </source>
</evidence>
<feature type="transmembrane region" description="Helical" evidence="8">
    <location>
        <begin position="179"/>
        <end position="206"/>
    </location>
</feature>
<dbReference type="SMART" id="SM00388">
    <property type="entry name" value="HisKA"/>
    <property type="match status" value="1"/>
</dbReference>
<dbReference type="Gene3D" id="1.10.287.130">
    <property type="match status" value="1"/>
</dbReference>
<dbReference type="PRINTS" id="PR00344">
    <property type="entry name" value="BCTRLSENSOR"/>
</dbReference>
<organism evidence="11 12">
    <name type="scientific">Flectobacillus rivi</name>
    <dbReference type="NCBI Taxonomy" id="2984209"/>
    <lineage>
        <taxon>Bacteria</taxon>
        <taxon>Pseudomonadati</taxon>
        <taxon>Bacteroidota</taxon>
        <taxon>Cytophagia</taxon>
        <taxon>Cytophagales</taxon>
        <taxon>Flectobacillaceae</taxon>
        <taxon>Flectobacillus</taxon>
    </lineage>
</organism>
<evidence type="ECO:0000313" key="12">
    <source>
        <dbReference type="Proteomes" id="UP001225761"/>
    </source>
</evidence>
<dbReference type="InterPro" id="IPR036890">
    <property type="entry name" value="HATPase_C_sf"/>
</dbReference>
<evidence type="ECO:0000256" key="8">
    <source>
        <dbReference type="SAM" id="Phobius"/>
    </source>
</evidence>
<accession>A0ABT6Z688</accession>
<dbReference type="Gene3D" id="6.10.340.10">
    <property type="match status" value="1"/>
</dbReference>
<gene>
    <name evidence="11" type="ORF">QM481_19080</name>
</gene>
<evidence type="ECO:0000256" key="2">
    <source>
        <dbReference type="ARBA" id="ARBA00004370"/>
    </source>
</evidence>
<dbReference type="EC" id="2.7.13.3" evidence="3"/>
<evidence type="ECO:0000256" key="5">
    <source>
        <dbReference type="ARBA" id="ARBA00022679"/>
    </source>
</evidence>
<evidence type="ECO:0000256" key="7">
    <source>
        <dbReference type="ARBA" id="ARBA00023012"/>
    </source>
</evidence>
<dbReference type="PANTHER" id="PTHR45453">
    <property type="entry name" value="PHOSPHATE REGULON SENSOR PROTEIN PHOR"/>
    <property type="match status" value="1"/>
</dbReference>
<dbReference type="Pfam" id="PF02518">
    <property type="entry name" value="HATPase_c"/>
    <property type="match status" value="1"/>
</dbReference>
<dbReference type="InterPro" id="IPR003594">
    <property type="entry name" value="HATPase_dom"/>
</dbReference>
<keyword evidence="8" id="KW-0812">Transmembrane</keyword>
<evidence type="ECO:0000256" key="6">
    <source>
        <dbReference type="ARBA" id="ARBA00022777"/>
    </source>
</evidence>
<keyword evidence="4" id="KW-0597">Phosphoprotein</keyword>
<dbReference type="InterPro" id="IPR004358">
    <property type="entry name" value="Sig_transdc_His_kin-like_C"/>
</dbReference>
<dbReference type="CDD" id="cd00082">
    <property type="entry name" value="HisKA"/>
    <property type="match status" value="1"/>
</dbReference>
<dbReference type="SUPFAM" id="SSF47384">
    <property type="entry name" value="Homodimeric domain of signal transducing histidine kinase"/>
    <property type="match status" value="1"/>
</dbReference>
<evidence type="ECO:0000313" key="11">
    <source>
        <dbReference type="EMBL" id="MDI9876651.1"/>
    </source>
</evidence>
<evidence type="ECO:0000259" key="9">
    <source>
        <dbReference type="PROSITE" id="PS50109"/>
    </source>
</evidence>
<dbReference type="PROSITE" id="PS50109">
    <property type="entry name" value="HIS_KIN"/>
    <property type="match status" value="1"/>
</dbReference>
<dbReference type="PANTHER" id="PTHR45453:SF1">
    <property type="entry name" value="PHOSPHATE REGULON SENSOR PROTEIN PHOR"/>
    <property type="match status" value="1"/>
</dbReference>
<keyword evidence="12" id="KW-1185">Reference proteome</keyword>
<dbReference type="GO" id="GO:0016301">
    <property type="term" value="F:kinase activity"/>
    <property type="evidence" value="ECO:0007669"/>
    <property type="project" value="UniProtKB-KW"/>
</dbReference>
<dbReference type="InterPro" id="IPR003661">
    <property type="entry name" value="HisK_dim/P_dom"/>
</dbReference>
<keyword evidence="5" id="KW-0808">Transferase</keyword>
<evidence type="ECO:0000256" key="4">
    <source>
        <dbReference type="ARBA" id="ARBA00022553"/>
    </source>
</evidence>
<evidence type="ECO:0000259" key="10">
    <source>
        <dbReference type="PROSITE" id="PS50885"/>
    </source>
</evidence>
<dbReference type="SUPFAM" id="SSF55874">
    <property type="entry name" value="ATPase domain of HSP90 chaperone/DNA topoisomerase II/histidine kinase"/>
    <property type="match status" value="1"/>
</dbReference>
<comment type="subcellular location">
    <subcellularLocation>
        <location evidence="2">Membrane</location>
    </subcellularLocation>
</comment>
<dbReference type="Pfam" id="PF00512">
    <property type="entry name" value="HisKA"/>
    <property type="match status" value="1"/>
</dbReference>
<dbReference type="InterPro" id="IPR003660">
    <property type="entry name" value="HAMP_dom"/>
</dbReference>
<sequence length="502" mass="56352">MSLKTVKGNLLFWKISGVYTFLLIVLGLVYIGIASHLSHRYINEVHQQLYADIASHLAKSTHPFKNGKPDTLVTHDIIHSMMVVNPSAEIYLLDTAGAIIDYVVPQKTVKRKQVDLSQIKTFISGKSIQLEGDNPKQVDEKSIFSAAPIQEKGKTLGYVYVVLTSEKQKVILSQTNHHLYFNLGTSIFLLTLVITFIVGIITFFLITDSVCEIAGIVLRFKEGDYSARITGKLGGNLELLANTFNEMADVIVDNIKKITATDRLRQELIANVSHDLRTPLAIMQGYIETLIIKKNSIHESLRDHYLSVVWDSSLKLGKLIEQLFEYSKLEANQIQPEKEPFLLSELISDLVFKYQILAKEKEILLKLDIPNQLPLVFADIALTERVIQNLLDNALKFTPKGGEISIILRNQHSGIEIQIADTGIGIEEEVQVFIFERYKQLDDSNSTSHKGMGMGVGLAIVKKILDLHQVAIYVKSTPGKGTTFWFELPFARTNLYVGTQLL</sequence>
<feature type="domain" description="Histidine kinase" evidence="9">
    <location>
        <begin position="271"/>
        <end position="492"/>
    </location>
</feature>
<proteinExistence type="predicted"/>
<reference evidence="11 12" key="1">
    <citation type="submission" date="2023-05" db="EMBL/GenBank/DDBJ databases">
        <title>Novel species of genus Flectobacillus isolated from stream in China.</title>
        <authorList>
            <person name="Lu H."/>
        </authorList>
    </citation>
    <scope>NUCLEOTIDE SEQUENCE [LARGE SCALE GENOMIC DNA]</scope>
    <source>
        <strain evidence="11 12">LFS242W</strain>
    </source>
</reference>
<protein>
    <recommendedName>
        <fullName evidence="3">histidine kinase</fullName>
        <ecNumber evidence="3">2.7.13.3</ecNumber>
    </recommendedName>
</protein>
<keyword evidence="7" id="KW-0902">Two-component regulatory system</keyword>
<comment type="caution">
    <text evidence="11">The sequence shown here is derived from an EMBL/GenBank/DDBJ whole genome shotgun (WGS) entry which is preliminary data.</text>
</comment>
<feature type="domain" description="HAMP" evidence="10">
    <location>
        <begin position="212"/>
        <end position="256"/>
    </location>
</feature>
<dbReference type="InterPro" id="IPR036097">
    <property type="entry name" value="HisK_dim/P_sf"/>
</dbReference>
<name>A0ABT6Z688_9BACT</name>
<comment type="catalytic activity">
    <reaction evidence="1">
        <text>ATP + protein L-histidine = ADP + protein N-phospho-L-histidine.</text>
        <dbReference type="EC" id="2.7.13.3"/>
    </reaction>
</comment>
<dbReference type="InterPro" id="IPR005467">
    <property type="entry name" value="His_kinase_dom"/>
</dbReference>
<dbReference type="RefSeq" id="WP_283382926.1">
    <property type="nucleotide sequence ID" value="NZ_JASHIE010000014.1"/>
</dbReference>
<keyword evidence="8" id="KW-1133">Transmembrane helix</keyword>
<keyword evidence="6 11" id="KW-0418">Kinase</keyword>
<dbReference type="InterPro" id="IPR050351">
    <property type="entry name" value="BphY/WalK/GraS-like"/>
</dbReference>
<evidence type="ECO:0000256" key="3">
    <source>
        <dbReference type="ARBA" id="ARBA00012438"/>
    </source>
</evidence>
<dbReference type="Proteomes" id="UP001225761">
    <property type="component" value="Unassembled WGS sequence"/>
</dbReference>
<feature type="transmembrane region" description="Helical" evidence="8">
    <location>
        <begin position="12"/>
        <end position="33"/>
    </location>
</feature>
<dbReference type="SMART" id="SM00387">
    <property type="entry name" value="HATPase_c"/>
    <property type="match status" value="1"/>
</dbReference>
<dbReference type="EMBL" id="JASHIE010000014">
    <property type="protein sequence ID" value="MDI9876651.1"/>
    <property type="molecule type" value="Genomic_DNA"/>
</dbReference>
<keyword evidence="8" id="KW-0472">Membrane</keyword>
<dbReference type="Gene3D" id="3.30.565.10">
    <property type="entry name" value="Histidine kinase-like ATPase, C-terminal domain"/>
    <property type="match status" value="1"/>
</dbReference>